<reference evidence="1" key="1">
    <citation type="submission" date="2020-05" db="EMBL/GenBank/DDBJ databases">
        <title>Large-scale comparative analyses of tick genomes elucidate their genetic diversity and vector capacities.</title>
        <authorList>
            <person name="Jia N."/>
            <person name="Wang J."/>
            <person name="Shi W."/>
            <person name="Du L."/>
            <person name="Sun Y."/>
            <person name="Zhan W."/>
            <person name="Jiang J."/>
            <person name="Wang Q."/>
            <person name="Zhang B."/>
            <person name="Ji P."/>
            <person name="Sakyi L.B."/>
            <person name="Cui X."/>
            <person name="Yuan T."/>
            <person name="Jiang B."/>
            <person name="Yang W."/>
            <person name="Lam T.T.-Y."/>
            <person name="Chang Q."/>
            <person name="Ding S."/>
            <person name="Wang X."/>
            <person name="Zhu J."/>
            <person name="Ruan X."/>
            <person name="Zhao L."/>
            <person name="Wei J."/>
            <person name="Que T."/>
            <person name="Du C."/>
            <person name="Cheng J."/>
            <person name="Dai P."/>
            <person name="Han X."/>
            <person name="Huang E."/>
            <person name="Gao Y."/>
            <person name="Liu J."/>
            <person name="Shao H."/>
            <person name="Ye R."/>
            <person name="Li L."/>
            <person name="Wei W."/>
            <person name="Wang X."/>
            <person name="Wang C."/>
            <person name="Yang T."/>
            <person name="Huo Q."/>
            <person name="Li W."/>
            <person name="Guo W."/>
            <person name="Chen H."/>
            <person name="Zhou L."/>
            <person name="Ni X."/>
            <person name="Tian J."/>
            <person name="Zhou Y."/>
            <person name="Sheng Y."/>
            <person name="Liu T."/>
            <person name="Pan Y."/>
            <person name="Xia L."/>
            <person name="Li J."/>
            <person name="Zhao F."/>
            <person name="Cao W."/>
        </authorList>
    </citation>
    <scope>NUCLEOTIDE SEQUENCE</scope>
    <source>
        <strain evidence="1">Hyas-2018</strain>
    </source>
</reference>
<organism evidence="1 2">
    <name type="scientific">Hyalomma asiaticum</name>
    <name type="common">Tick</name>
    <dbReference type="NCBI Taxonomy" id="266040"/>
    <lineage>
        <taxon>Eukaryota</taxon>
        <taxon>Metazoa</taxon>
        <taxon>Ecdysozoa</taxon>
        <taxon>Arthropoda</taxon>
        <taxon>Chelicerata</taxon>
        <taxon>Arachnida</taxon>
        <taxon>Acari</taxon>
        <taxon>Parasitiformes</taxon>
        <taxon>Ixodida</taxon>
        <taxon>Ixodoidea</taxon>
        <taxon>Ixodidae</taxon>
        <taxon>Hyalomminae</taxon>
        <taxon>Hyalomma</taxon>
    </lineage>
</organism>
<evidence type="ECO:0000313" key="2">
    <source>
        <dbReference type="Proteomes" id="UP000821845"/>
    </source>
</evidence>
<keyword evidence="2" id="KW-1185">Reference proteome</keyword>
<comment type="caution">
    <text evidence="1">The sequence shown here is derived from an EMBL/GenBank/DDBJ whole genome shotgun (WGS) entry which is preliminary data.</text>
</comment>
<proteinExistence type="predicted"/>
<protein>
    <submittedName>
        <fullName evidence="1">Uncharacterized protein</fullName>
    </submittedName>
</protein>
<sequence>MAVVKYLAALACLAISVSGFAYKTDSLNSLDCDFTGIDMDAAISRMTARLPQYEFKGNKPYRSEFAGIKFLGVNVTGVDRLRRYGPIIPYCINGTRMVQVDLVNDADVMFTVPWEFCDGTKGTINLMADFSRFTTQLRIRGNGPDEVSLSHEGPMYPVTTEAIKVRVTGAGQFAMMASNTLSMLFPAMLRELWNEQFFYYVNVEIDRAAA</sequence>
<gene>
    <name evidence="1" type="ORF">HPB50_027087</name>
</gene>
<accession>A0ACB7RXC9</accession>
<dbReference type="Proteomes" id="UP000821845">
    <property type="component" value="Chromosome 7"/>
</dbReference>
<dbReference type="EMBL" id="CM023487">
    <property type="protein sequence ID" value="KAH6927128.1"/>
    <property type="molecule type" value="Genomic_DNA"/>
</dbReference>
<evidence type="ECO:0000313" key="1">
    <source>
        <dbReference type="EMBL" id="KAH6927128.1"/>
    </source>
</evidence>
<name>A0ACB7RXC9_HYAAI</name>